<gene>
    <name evidence="6" type="ORF">IC63_01755</name>
</gene>
<dbReference type="CDD" id="cd06170">
    <property type="entry name" value="LuxR_C_like"/>
    <property type="match status" value="1"/>
</dbReference>
<dbReference type="PANTHER" id="PTHR43214:SF43">
    <property type="entry name" value="TWO-COMPONENT RESPONSE REGULATOR"/>
    <property type="match status" value="1"/>
</dbReference>
<dbReference type="AlphaFoldDB" id="A0A099FH20"/>
<dbReference type="InterPro" id="IPR039420">
    <property type="entry name" value="WalR-like"/>
</dbReference>
<dbReference type="Pfam" id="PF00072">
    <property type="entry name" value="Response_reg"/>
    <property type="match status" value="1"/>
</dbReference>
<keyword evidence="1 3" id="KW-0597">Phosphoprotein</keyword>
<evidence type="ECO:0000256" key="1">
    <source>
        <dbReference type="ARBA" id="ARBA00022553"/>
    </source>
</evidence>
<dbReference type="PROSITE" id="PS50110">
    <property type="entry name" value="RESPONSE_REGULATORY"/>
    <property type="match status" value="1"/>
</dbReference>
<dbReference type="CDD" id="cd17535">
    <property type="entry name" value="REC_NarL-like"/>
    <property type="match status" value="1"/>
</dbReference>
<evidence type="ECO:0000259" key="5">
    <source>
        <dbReference type="PROSITE" id="PS50110"/>
    </source>
</evidence>
<dbReference type="SMART" id="SM00421">
    <property type="entry name" value="HTH_LUXR"/>
    <property type="match status" value="1"/>
</dbReference>
<accession>A0A099FH20</accession>
<comment type="caution">
    <text evidence="6">The sequence shown here is derived from an EMBL/GenBank/DDBJ whole genome shotgun (WGS) entry which is preliminary data.</text>
</comment>
<dbReference type="Proteomes" id="UP000029917">
    <property type="component" value="Unassembled WGS sequence"/>
</dbReference>
<feature type="domain" description="HTH luxR-type" evidence="4">
    <location>
        <begin position="141"/>
        <end position="206"/>
    </location>
</feature>
<dbReference type="SUPFAM" id="SSF46894">
    <property type="entry name" value="C-terminal effector domain of the bipartite response regulators"/>
    <property type="match status" value="1"/>
</dbReference>
<evidence type="ECO:0000256" key="3">
    <source>
        <dbReference type="PROSITE-ProRule" id="PRU00169"/>
    </source>
</evidence>
<keyword evidence="7" id="KW-1185">Reference proteome</keyword>
<dbReference type="InterPro" id="IPR016032">
    <property type="entry name" value="Sig_transdc_resp-reg_C-effctor"/>
</dbReference>
<evidence type="ECO:0000259" key="4">
    <source>
        <dbReference type="PROSITE" id="PS50043"/>
    </source>
</evidence>
<dbReference type="GO" id="GO:0003677">
    <property type="term" value="F:DNA binding"/>
    <property type="evidence" value="ECO:0007669"/>
    <property type="project" value="UniProtKB-KW"/>
</dbReference>
<evidence type="ECO:0008006" key="8">
    <source>
        <dbReference type="Google" id="ProtNLM"/>
    </source>
</evidence>
<dbReference type="SMART" id="SM00448">
    <property type="entry name" value="REC"/>
    <property type="match status" value="1"/>
</dbReference>
<feature type="modified residue" description="4-aspartylphosphate" evidence="3">
    <location>
        <position position="55"/>
    </location>
</feature>
<reference evidence="6 7" key="1">
    <citation type="submission" date="2014-09" db="EMBL/GenBank/DDBJ databases">
        <authorList>
            <person name="McGinnis J.M."/>
            <person name="Wolfgang W.J."/>
        </authorList>
    </citation>
    <scope>NUCLEOTIDE SEQUENCE [LARGE SCALE GENOMIC DNA]</scope>
    <source>
        <strain evidence="6 7">HAMBI 3106</strain>
    </source>
</reference>
<evidence type="ECO:0000256" key="2">
    <source>
        <dbReference type="ARBA" id="ARBA00023125"/>
    </source>
</evidence>
<organism evidence="6 7">
    <name type="scientific">Paracoccus sphaerophysae</name>
    <dbReference type="NCBI Taxonomy" id="690417"/>
    <lineage>
        <taxon>Bacteria</taxon>
        <taxon>Pseudomonadati</taxon>
        <taxon>Pseudomonadota</taxon>
        <taxon>Alphaproteobacteria</taxon>
        <taxon>Rhodobacterales</taxon>
        <taxon>Paracoccaceae</taxon>
        <taxon>Paracoccus</taxon>
    </lineage>
</organism>
<sequence>MATRTALVVDDHPITHLGCGRLLADLGYGRVVKAMSGAEALAVLEAETPAVVVLDIALPDTPGLSLIAPIRDRAPEAAILVFSMNDQPGFAAKALAEGAQGFLSKNAAPDEFSAAIRALEAGEFYLSPGHALALAVRQVGAAGDATALTTREEQVLSLIGQGRTLQEIADEIGVSYKTVANTSSTLKRKLGVTGMTGLIRQAMDRDV</sequence>
<dbReference type="GO" id="GO:0000160">
    <property type="term" value="P:phosphorelay signal transduction system"/>
    <property type="evidence" value="ECO:0007669"/>
    <property type="project" value="InterPro"/>
</dbReference>
<dbReference type="PROSITE" id="PS50043">
    <property type="entry name" value="HTH_LUXR_2"/>
    <property type="match status" value="1"/>
</dbReference>
<evidence type="ECO:0000313" key="6">
    <source>
        <dbReference type="EMBL" id="KGJ09511.1"/>
    </source>
</evidence>
<feature type="domain" description="Response regulatory" evidence="5">
    <location>
        <begin position="5"/>
        <end position="120"/>
    </location>
</feature>
<dbReference type="PANTHER" id="PTHR43214">
    <property type="entry name" value="TWO-COMPONENT RESPONSE REGULATOR"/>
    <property type="match status" value="1"/>
</dbReference>
<dbReference type="SUPFAM" id="SSF52172">
    <property type="entry name" value="CheY-like"/>
    <property type="match status" value="1"/>
</dbReference>
<dbReference type="InterPro" id="IPR011006">
    <property type="entry name" value="CheY-like_superfamily"/>
</dbReference>
<dbReference type="PRINTS" id="PR00038">
    <property type="entry name" value="HTHLUXR"/>
</dbReference>
<dbReference type="InterPro" id="IPR001789">
    <property type="entry name" value="Sig_transdc_resp-reg_receiver"/>
</dbReference>
<dbReference type="EMBL" id="JRKS01000002">
    <property type="protein sequence ID" value="KGJ09511.1"/>
    <property type="molecule type" value="Genomic_DNA"/>
</dbReference>
<dbReference type="GO" id="GO:0006355">
    <property type="term" value="P:regulation of DNA-templated transcription"/>
    <property type="evidence" value="ECO:0007669"/>
    <property type="project" value="InterPro"/>
</dbReference>
<reference evidence="6 7" key="2">
    <citation type="submission" date="2014-10" db="EMBL/GenBank/DDBJ databases">
        <title>Paracoccus sanguinis sp. nov., isolated from clinical specimens of New York State patients.</title>
        <authorList>
            <person name="Mingle L.A."/>
            <person name="Cole J.A."/>
            <person name="Lapierre P."/>
            <person name="Musser K.A."/>
        </authorList>
    </citation>
    <scope>NUCLEOTIDE SEQUENCE [LARGE SCALE GENOMIC DNA]</scope>
    <source>
        <strain evidence="6 7">HAMBI 3106</strain>
    </source>
</reference>
<proteinExistence type="predicted"/>
<dbReference type="InterPro" id="IPR000792">
    <property type="entry name" value="Tscrpt_reg_LuxR_C"/>
</dbReference>
<dbReference type="STRING" id="690417.IC63_01755"/>
<dbReference type="Pfam" id="PF00196">
    <property type="entry name" value="GerE"/>
    <property type="match status" value="1"/>
</dbReference>
<protein>
    <recommendedName>
        <fullName evidence="8">LuxR family transcriptional regulator</fullName>
    </recommendedName>
</protein>
<keyword evidence="2" id="KW-0238">DNA-binding</keyword>
<evidence type="ECO:0000313" key="7">
    <source>
        <dbReference type="Proteomes" id="UP000029917"/>
    </source>
</evidence>
<dbReference type="InterPro" id="IPR058245">
    <property type="entry name" value="NreC/VraR/RcsB-like_REC"/>
</dbReference>
<name>A0A099FH20_9RHOB</name>
<dbReference type="Gene3D" id="3.40.50.2300">
    <property type="match status" value="1"/>
</dbReference>